<organism evidence="5 6">
    <name type="scientific">Zoogloea dura</name>
    <dbReference type="NCBI Taxonomy" id="2728840"/>
    <lineage>
        <taxon>Bacteria</taxon>
        <taxon>Pseudomonadati</taxon>
        <taxon>Pseudomonadota</taxon>
        <taxon>Betaproteobacteria</taxon>
        <taxon>Rhodocyclales</taxon>
        <taxon>Zoogloeaceae</taxon>
        <taxon>Zoogloea</taxon>
    </lineage>
</organism>
<dbReference type="EMBL" id="JABBGA010000004">
    <property type="protein sequence ID" value="NML25361.1"/>
    <property type="molecule type" value="Genomic_DNA"/>
</dbReference>
<dbReference type="GO" id="GO:0050821">
    <property type="term" value="P:protein stabilization"/>
    <property type="evidence" value="ECO:0007669"/>
    <property type="project" value="TreeGrafter"/>
</dbReference>
<keyword evidence="6" id="KW-1185">Reference proteome</keyword>
<gene>
    <name evidence="5" type="ORF">HHL15_06380</name>
</gene>
<dbReference type="InterPro" id="IPR024930">
    <property type="entry name" value="Skp_dom_sf"/>
</dbReference>
<dbReference type="SMART" id="SM00935">
    <property type="entry name" value="OmpH"/>
    <property type="match status" value="1"/>
</dbReference>
<evidence type="ECO:0000256" key="4">
    <source>
        <dbReference type="SAM" id="SignalP"/>
    </source>
</evidence>
<feature type="chain" id="PRO_5032675866" evidence="4">
    <location>
        <begin position="21"/>
        <end position="166"/>
    </location>
</feature>
<dbReference type="PANTHER" id="PTHR35089">
    <property type="entry name" value="CHAPERONE PROTEIN SKP"/>
    <property type="match status" value="1"/>
</dbReference>
<dbReference type="RefSeq" id="WP_169145261.1">
    <property type="nucleotide sequence ID" value="NZ_JABBGA010000004.1"/>
</dbReference>
<proteinExistence type="inferred from homology"/>
<evidence type="ECO:0000256" key="2">
    <source>
        <dbReference type="PIRNR" id="PIRNR002094"/>
    </source>
</evidence>
<feature type="signal peptide" evidence="4">
    <location>
        <begin position="1"/>
        <end position="20"/>
    </location>
</feature>
<evidence type="ECO:0000256" key="3">
    <source>
        <dbReference type="SAM" id="MobiDB-lite"/>
    </source>
</evidence>
<dbReference type="Pfam" id="PF03938">
    <property type="entry name" value="OmpH"/>
    <property type="match status" value="1"/>
</dbReference>
<evidence type="ECO:0000313" key="5">
    <source>
        <dbReference type="EMBL" id="NML25361.1"/>
    </source>
</evidence>
<dbReference type="Gene3D" id="3.30.910.20">
    <property type="entry name" value="Skp domain"/>
    <property type="match status" value="1"/>
</dbReference>
<name>A0A848G6V0_9RHOO</name>
<evidence type="ECO:0000313" key="6">
    <source>
        <dbReference type="Proteomes" id="UP000580043"/>
    </source>
</evidence>
<dbReference type="AlphaFoldDB" id="A0A848G6V0"/>
<feature type="compositionally biased region" description="Basic and acidic residues" evidence="3">
    <location>
        <begin position="81"/>
        <end position="96"/>
    </location>
</feature>
<dbReference type="GO" id="GO:0051082">
    <property type="term" value="F:unfolded protein binding"/>
    <property type="evidence" value="ECO:0007669"/>
    <property type="project" value="InterPro"/>
</dbReference>
<protein>
    <submittedName>
        <fullName evidence="5">OmpH family outer membrane protein</fullName>
    </submittedName>
</protein>
<comment type="similarity">
    <text evidence="2">Belongs to the skp family.</text>
</comment>
<dbReference type="SUPFAM" id="SSF111384">
    <property type="entry name" value="OmpH-like"/>
    <property type="match status" value="1"/>
</dbReference>
<dbReference type="InterPro" id="IPR005632">
    <property type="entry name" value="Chaperone_Skp"/>
</dbReference>
<evidence type="ECO:0000256" key="1">
    <source>
        <dbReference type="ARBA" id="ARBA00022729"/>
    </source>
</evidence>
<dbReference type="PANTHER" id="PTHR35089:SF1">
    <property type="entry name" value="CHAPERONE PROTEIN SKP"/>
    <property type="match status" value="1"/>
</dbReference>
<feature type="region of interest" description="Disordered" evidence="3">
    <location>
        <begin position="71"/>
        <end position="96"/>
    </location>
</feature>
<dbReference type="Proteomes" id="UP000580043">
    <property type="component" value="Unassembled WGS sequence"/>
</dbReference>
<sequence>MGISTLAALLLAGFAQVAAADAVKVGFVNSDRVMKEATPAKKAQQKLEKEFEKRDQDLQRLAKQLQGMQEALEKNGMTMGEAERRNKEREFNDLNRDFQRKQREFREDLNQRRNEELASVLERANRTIKQIAEADKYDIIFQEAVYASPRIDITDKVIKALSEASK</sequence>
<comment type="caution">
    <text evidence="5">The sequence shown here is derived from an EMBL/GenBank/DDBJ whole genome shotgun (WGS) entry which is preliminary data.</text>
</comment>
<accession>A0A848G6V0</accession>
<dbReference type="PIRSF" id="PIRSF002094">
    <property type="entry name" value="OMP26_Skp"/>
    <property type="match status" value="1"/>
</dbReference>
<reference evidence="5 6" key="1">
    <citation type="submission" date="2020-04" db="EMBL/GenBank/DDBJ databases">
        <title>Zoogloea sp. G-4-1-14 isolated from soil.</title>
        <authorList>
            <person name="Dahal R.H."/>
        </authorList>
    </citation>
    <scope>NUCLEOTIDE SEQUENCE [LARGE SCALE GENOMIC DNA]</scope>
    <source>
        <strain evidence="5 6">G-4-1-14</strain>
    </source>
</reference>
<keyword evidence="1 4" id="KW-0732">Signal</keyword>
<dbReference type="GO" id="GO:0005829">
    <property type="term" value="C:cytosol"/>
    <property type="evidence" value="ECO:0007669"/>
    <property type="project" value="TreeGrafter"/>
</dbReference>